<dbReference type="Proteomes" id="UP001320245">
    <property type="component" value="Unassembled WGS sequence"/>
</dbReference>
<organism evidence="2 3">
    <name type="scientific">Cytospora paraplurivora</name>
    <dbReference type="NCBI Taxonomy" id="2898453"/>
    <lineage>
        <taxon>Eukaryota</taxon>
        <taxon>Fungi</taxon>
        <taxon>Dikarya</taxon>
        <taxon>Ascomycota</taxon>
        <taxon>Pezizomycotina</taxon>
        <taxon>Sordariomycetes</taxon>
        <taxon>Sordariomycetidae</taxon>
        <taxon>Diaporthales</taxon>
        <taxon>Cytosporaceae</taxon>
        <taxon>Cytospora</taxon>
    </lineage>
</organism>
<evidence type="ECO:0000313" key="3">
    <source>
        <dbReference type="Proteomes" id="UP001320245"/>
    </source>
</evidence>
<accession>A0AAN9UG94</accession>
<protein>
    <submittedName>
        <fullName evidence="2">Uncharacterized protein</fullName>
    </submittedName>
</protein>
<proteinExistence type="predicted"/>
<feature type="region of interest" description="Disordered" evidence="1">
    <location>
        <begin position="100"/>
        <end position="124"/>
    </location>
</feature>
<dbReference type="EMBL" id="JAJSPL020000004">
    <property type="protein sequence ID" value="KAK7747420.1"/>
    <property type="molecule type" value="Genomic_DNA"/>
</dbReference>
<name>A0AAN9UG94_9PEZI</name>
<comment type="caution">
    <text evidence="2">The sequence shown here is derived from an EMBL/GenBank/DDBJ whole genome shotgun (WGS) entry which is preliminary data.</text>
</comment>
<gene>
    <name evidence="2" type="ORF">SLS53_001675</name>
</gene>
<dbReference type="AlphaFoldDB" id="A0AAN9UG94"/>
<sequence length="306" mass="34731">MASTQELSKVIKFCSTSSKRAPSPAVRRGEVYCLSSFFGRALQWYKEETGRQILLHYRKASSVGTRSQPPRIAKVAFQACDYTLAVYEVDALLGARADEKRKGKITETSESPLPTPPDDKAKEDLHWDPDSSVEHFQIRLSEAVHTKTRELRSRYDPEGIKHLCTVADMGWDCVDEEYCGHGLVDRCLRWVPKRLEHLELAMKVKMENFFSVKTANNHPERLKELRKYRYSGLKRATLEKLEALEVEVESCPEAMVEATMLESPTLGRWPGTPGFLKEDIKAQSVDFAGLTFAVDICLGEPRVMMV</sequence>
<reference evidence="2 3" key="1">
    <citation type="journal article" date="2023" name="PLoS ONE">
        <title>Cytospora paraplurivora sp. nov. isolated from orchards with fruit tree decline syndrome in Ontario, Canada.</title>
        <authorList>
            <person name="Ilyukhin E."/>
            <person name="Nguyen H.D.T."/>
            <person name="Castle A.J."/>
            <person name="Ellouze W."/>
        </authorList>
    </citation>
    <scope>NUCLEOTIDE SEQUENCE [LARGE SCALE GENOMIC DNA]</scope>
    <source>
        <strain evidence="2 3">FDS-564</strain>
    </source>
</reference>
<evidence type="ECO:0000256" key="1">
    <source>
        <dbReference type="SAM" id="MobiDB-lite"/>
    </source>
</evidence>
<evidence type="ECO:0000313" key="2">
    <source>
        <dbReference type="EMBL" id="KAK7747420.1"/>
    </source>
</evidence>
<keyword evidence="3" id="KW-1185">Reference proteome</keyword>